<evidence type="ECO:0000313" key="3">
    <source>
        <dbReference type="EMBL" id="CAD8370059.1"/>
    </source>
</evidence>
<keyword evidence="2" id="KW-0472">Membrane</keyword>
<name>A0A7S0FM24_9STRA</name>
<feature type="region of interest" description="Disordered" evidence="1">
    <location>
        <begin position="32"/>
        <end position="120"/>
    </location>
</feature>
<sequence>MYSRWAEDPVAPDFIPSTETVVSSIAEDETIDIDSRSLEPSEFAVASRPPSDVLSRSGGGAADNNKQEGTSVAKEDLDKTFDLSINGDDEEEGGCCTSSSNEEYADNSKLPAHQNTPNTQATYACEPSSQTMFSLDITEVLHDAEARADNEYLEGSYHHWYNKDYRYCPIRLGGPRTPQIVLMMLALSSAALGVVGAVVPNVPSMPFVLLSGVFSFAFCLGSVSYLGRPVN</sequence>
<proteinExistence type="predicted"/>
<reference evidence="3" key="1">
    <citation type="submission" date="2021-01" db="EMBL/GenBank/DDBJ databases">
        <authorList>
            <person name="Corre E."/>
            <person name="Pelletier E."/>
            <person name="Niang G."/>
            <person name="Scheremetjew M."/>
            <person name="Finn R."/>
            <person name="Kale V."/>
            <person name="Holt S."/>
            <person name="Cochrane G."/>
            <person name="Meng A."/>
            <person name="Brown T."/>
            <person name="Cohen L."/>
        </authorList>
    </citation>
    <scope>NUCLEOTIDE SEQUENCE</scope>
    <source>
        <strain evidence="3">CCMP3303</strain>
    </source>
</reference>
<feature type="transmembrane region" description="Helical" evidence="2">
    <location>
        <begin position="205"/>
        <end position="226"/>
    </location>
</feature>
<organism evidence="3">
    <name type="scientific">Minutocellus polymorphus</name>
    <dbReference type="NCBI Taxonomy" id="265543"/>
    <lineage>
        <taxon>Eukaryota</taxon>
        <taxon>Sar</taxon>
        <taxon>Stramenopiles</taxon>
        <taxon>Ochrophyta</taxon>
        <taxon>Bacillariophyta</taxon>
        <taxon>Mediophyceae</taxon>
        <taxon>Cymatosirophycidae</taxon>
        <taxon>Cymatosirales</taxon>
        <taxon>Cymatosiraceae</taxon>
        <taxon>Minutocellus</taxon>
    </lineage>
</organism>
<evidence type="ECO:0000256" key="2">
    <source>
        <dbReference type="SAM" id="Phobius"/>
    </source>
</evidence>
<keyword evidence="2" id="KW-1133">Transmembrane helix</keyword>
<protein>
    <submittedName>
        <fullName evidence="3">Uncharacterized protein</fullName>
    </submittedName>
</protein>
<feature type="transmembrane region" description="Helical" evidence="2">
    <location>
        <begin position="180"/>
        <end position="199"/>
    </location>
</feature>
<evidence type="ECO:0000256" key="1">
    <source>
        <dbReference type="SAM" id="MobiDB-lite"/>
    </source>
</evidence>
<accession>A0A7S0FM24</accession>
<dbReference type="AlphaFoldDB" id="A0A7S0FM24"/>
<gene>
    <name evidence="3" type="ORF">MPOL1434_LOCUS5774</name>
</gene>
<dbReference type="EMBL" id="HBEJ01009814">
    <property type="protein sequence ID" value="CAD8370059.1"/>
    <property type="molecule type" value="Transcribed_RNA"/>
</dbReference>
<keyword evidence="2" id="KW-0812">Transmembrane</keyword>